<evidence type="ECO:0000313" key="1">
    <source>
        <dbReference type="EMBL" id="EWZ41185.1"/>
    </source>
</evidence>
<dbReference type="EMBL" id="JH717899">
    <property type="protein sequence ID" value="EWZ41186.1"/>
    <property type="molecule type" value="Genomic_DNA"/>
</dbReference>
<dbReference type="VEuPathDB" id="FungiDB:FOZG_06586"/>
<dbReference type="Proteomes" id="UP000030766">
    <property type="component" value="Unassembled WGS sequence"/>
</dbReference>
<dbReference type="AlphaFoldDB" id="W9KGU4"/>
<protein>
    <submittedName>
        <fullName evidence="1">Uncharacterized protein</fullName>
    </submittedName>
</protein>
<gene>
    <name evidence="1" type="ORF">FOZG_06586</name>
</gene>
<sequence>MLVGCHRAPRSSQDCQTLHFVAIEDLCLLCYTTQESRILRQSVEFEELFRAILAMPIDSCQKQNRIKKRQQTQIIHYRYPEIKYSNIKLQRREKRNSSPRLAISICSFCLCYFFERIFC</sequence>
<name>W9KGU4_FUSOX</name>
<organism evidence="1">
    <name type="scientific">Fusarium oxysporum Fo47</name>
    <dbReference type="NCBI Taxonomy" id="660027"/>
    <lineage>
        <taxon>Eukaryota</taxon>
        <taxon>Fungi</taxon>
        <taxon>Dikarya</taxon>
        <taxon>Ascomycota</taxon>
        <taxon>Pezizomycotina</taxon>
        <taxon>Sordariomycetes</taxon>
        <taxon>Hypocreomycetidae</taxon>
        <taxon>Hypocreales</taxon>
        <taxon>Nectriaceae</taxon>
        <taxon>Fusarium</taxon>
        <taxon>Fusarium oxysporum species complex</taxon>
    </lineage>
</organism>
<dbReference type="EMBL" id="JH717899">
    <property type="protein sequence ID" value="EWZ41185.1"/>
    <property type="molecule type" value="Genomic_DNA"/>
</dbReference>
<dbReference type="HOGENOM" id="CLU_2061613_0_0_1"/>
<accession>W9KGU4</accession>
<reference evidence="1" key="2">
    <citation type="submission" date="2012-06" db="EMBL/GenBank/DDBJ databases">
        <title>Annotation of the Genome Sequence of Fusarium oxysporum Fo47.</title>
        <authorList>
            <consortium name="The Broad Institute Genomics Platform"/>
            <person name="Ma L.-J."/>
            <person name="Corby-Kistler H."/>
            <person name="Broz K."/>
            <person name="Gale L.R."/>
            <person name="Jonkers W."/>
            <person name="O'Donnell K."/>
            <person name="Ploetz R."/>
            <person name="Steinberg C."/>
            <person name="Schwartz D.C."/>
            <person name="VanEtten H."/>
            <person name="Zhou S."/>
            <person name="Young S.K."/>
            <person name="Zeng Q."/>
            <person name="Gargeya S."/>
            <person name="Fitzgerald M."/>
            <person name="Abouelleil A."/>
            <person name="Alvarado L."/>
            <person name="Chapman S.B."/>
            <person name="Gainer-Dewar J."/>
            <person name="Goldberg J."/>
            <person name="Griggs A."/>
            <person name="Gujja S."/>
            <person name="Hansen M."/>
            <person name="Howarth C."/>
            <person name="Imamovic A."/>
            <person name="Ireland A."/>
            <person name="Larimer J."/>
            <person name="McCowan C."/>
            <person name="Murphy C."/>
            <person name="Pearson M."/>
            <person name="Poon T.W."/>
            <person name="Priest M."/>
            <person name="Roberts A."/>
            <person name="Saif S."/>
            <person name="Shea T."/>
            <person name="Sykes S."/>
            <person name="Wortman J."/>
            <person name="Nusbaum C."/>
            <person name="Birren B."/>
        </authorList>
    </citation>
    <scope>NUCLEOTIDE SEQUENCE</scope>
    <source>
        <strain evidence="1">Fo47</strain>
    </source>
</reference>
<proteinExistence type="predicted"/>
<reference evidence="1" key="1">
    <citation type="submission" date="2011-06" db="EMBL/GenBank/DDBJ databases">
        <title>The Genome Sequence of Fusarium oxysporum Fo47.</title>
        <authorList>
            <consortium name="The Broad Institute Genome Sequencing Platform"/>
            <person name="Ma L.-J."/>
            <person name="Gale L.R."/>
            <person name="Schwartz D.C."/>
            <person name="Zhou S."/>
            <person name="Corby-Kistler H."/>
            <person name="Young S.K."/>
            <person name="Zeng Q."/>
            <person name="Gargeya S."/>
            <person name="Fitzgerald M."/>
            <person name="Haas B."/>
            <person name="Abouelleil A."/>
            <person name="Alvarado L."/>
            <person name="Arachchi H.M."/>
            <person name="Berlin A."/>
            <person name="Brown A."/>
            <person name="Chapman S.B."/>
            <person name="Chen Z."/>
            <person name="Dunbar C."/>
            <person name="Freedman E."/>
            <person name="Gearin G."/>
            <person name="Gellesch M."/>
            <person name="Goldberg J."/>
            <person name="Griggs A."/>
            <person name="Gujja S."/>
            <person name="Heiman D."/>
            <person name="Howarth C."/>
            <person name="Larson L."/>
            <person name="Lui A."/>
            <person name="MacDonald P.J.P."/>
            <person name="Mehta T."/>
            <person name="Montmayeur A."/>
            <person name="Murphy C."/>
            <person name="Neiman D."/>
            <person name="Pearson M."/>
            <person name="Priest M."/>
            <person name="Roberts A."/>
            <person name="Saif S."/>
            <person name="Shea T."/>
            <person name="Shenoy N."/>
            <person name="Sisk P."/>
            <person name="Stolte C."/>
            <person name="Sykes S."/>
            <person name="Wortman J."/>
            <person name="Nusbaum C."/>
            <person name="Birren B."/>
        </authorList>
    </citation>
    <scope>NUCLEOTIDE SEQUENCE [LARGE SCALE GENOMIC DNA]</scope>
    <source>
        <strain evidence="1">Fo47</strain>
    </source>
</reference>